<dbReference type="EnsemblMetazoa" id="PPA25734.1">
    <property type="protein sequence ID" value="PPA25734.1"/>
    <property type="gene ID" value="WBGene00115288"/>
</dbReference>
<proteinExistence type="predicted"/>
<evidence type="ECO:0000256" key="1">
    <source>
        <dbReference type="SAM" id="MobiDB-lite"/>
    </source>
</evidence>
<dbReference type="AlphaFoldDB" id="A0A2A6BIW4"/>
<organism evidence="2 3">
    <name type="scientific">Pristionchus pacificus</name>
    <name type="common">Parasitic nematode worm</name>
    <dbReference type="NCBI Taxonomy" id="54126"/>
    <lineage>
        <taxon>Eukaryota</taxon>
        <taxon>Metazoa</taxon>
        <taxon>Ecdysozoa</taxon>
        <taxon>Nematoda</taxon>
        <taxon>Chromadorea</taxon>
        <taxon>Rhabditida</taxon>
        <taxon>Rhabditina</taxon>
        <taxon>Diplogasteromorpha</taxon>
        <taxon>Diplogasteroidea</taxon>
        <taxon>Neodiplogasteridae</taxon>
        <taxon>Pristionchus</taxon>
    </lineage>
</organism>
<gene>
    <name evidence="2" type="primary">WBGene00115288</name>
</gene>
<feature type="region of interest" description="Disordered" evidence="1">
    <location>
        <begin position="78"/>
        <end position="166"/>
    </location>
</feature>
<sequence length="451" mass="52431">MSESSLQSRVVDTISFMSEQWRTVPWPPERAEHLRKRERKGLLELTPKRRKAWIEAHFWMIVKWVISLHLKKWTEEISSEGGNSDDQGNAEERRAESEVDEIPFEDTVSAQEPRDGETPTKNPAVQADTSQRDREIRRFLTRSSHRSHSTPARFPPPTMDQPSQVVNEPTEPINKHFCHGLHEFHSMIPMSLSKDDFYEIDGAGVKRIVPIAVLAQYYQTKFIEFVELINTKFRTNECINGQIEAFAARAALGDEKAKDIASYTSSAIYRTVGTSLLLAFKVKQREFFFNFDDTHDTKEYQSEIDEIFKRFRDWAKAVVRNLVQLVREEKSLNEHGNSPKYTEPRNAIMRNYCKLCNLRYELHYCTRRHLDDFDMKAMVVTECETGMEQMYILLRDCYKIICELHHTITVMCSGVSCDVPMFVVGLTIRIDNNGIKTERTRYGRPLADDGQ</sequence>
<reference evidence="3" key="1">
    <citation type="journal article" date="2008" name="Nat. Genet.">
        <title>The Pristionchus pacificus genome provides a unique perspective on nematode lifestyle and parasitism.</title>
        <authorList>
            <person name="Dieterich C."/>
            <person name="Clifton S.W."/>
            <person name="Schuster L.N."/>
            <person name="Chinwalla A."/>
            <person name="Delehaunty K."/>
            <person name="Dinkelacker I."/>
            <person name="Fulton L."/>
            <person name="Fulton R."/>
            <person name="Godfrey J."/>
            <person name="Minx P."/>
            <person name="Mitreva M."/>
            <person name="Roeseler W."/>
            <person name="Tian H."/>
            <person name="Witte H."/>
            <person name="Yang S.P."/>
            <person name="Wilson R.K."/>
            <person name="Sommer R.J."/>
        </authorList>
    </citation>
    <scope>NUCLEOTIDE SEQUENCE [LARGE SCALE GENOMIC DNA]</scope>
    <source>
        <strain evidence="3">PS312</strain>
    </source>
</reference>
<protein>
    <submittedName>
        <fullName evidence="2">Uncharacterized protein</fullName>
    </submittedName>
</protein>
<accession>A0A8R1YIA7</accession>
<feature type="compositionally biased region" description="Polar residues" evidence="1">
    <location>
        <begin position="119"/>
        <end position="129"/>
    </location>
</feature>
<keyword evidence="3" id="KW-1185">Reference proteome</keyword>
<dbReference type="Proteomes" id="UP000005239">
    <property type="component" value="Unassembled WGS sequence"/>
</dbReference>
<evidence type="ECO:0000313" key="3">
    <source>
        <dbReference type="Proteomes" id="UP000005239"/>
    </source>
</evidence>
<reference evidence="2" key="2">
    <citation type="submission" date="2022-06" db="UniProtKB">
        <authorList>
            <consortium name="EnsemblMetazoa"/>
        </authorList>
    </citation>
    <scope>IDENTIFICATION</scope>
    <source>
        <strain evidence="2">PS312</strain>
    </source>
</reference>
<evidence type="ECO:0000313" key="2">
    <source>
        <dbReference type="EnsemblMetazoa" id="PPA25734.1"/>
    </source>
</evidence>
<name>A0A2A6BIW4_PRIPA</name>
<accession>A0A2A6BIW4</accession>
<feature type="compositionally biased region" description="Basic residues" evidence="1">
    <location>
        <begin position="139"/>
        <end position="148"/>
    </location>
</feature>